<dbReference type="PATRIC" id="fig|1423813.3.peg.2345"/>
<dbReference type="AlphaFoldDB" id="A0A0R2AAH4"/>
<organism evidence="5 6">
    <name type="scientific">Paucilactobacillus vaccinostercus DSM 20634</name>
    <dbReference type="NCBI Taxonomy" id="1423813"/>
    <lineage>
        <taxon>Bacteria</taxon>
        <taxon>Bacillati</taxon>
        <taxon>Bacillota</taxon>
        <taxon>Bacilli</taxon>
        <taxon>Lactobacillales</taxon>
        <taxon>Lactobacillaceae</taxon>
        <taxon>Paucilactobacillus</taxon>
    </lineage>
</organism>
<evidence type="ECO:0000313" key="5">
    <source>
        <dbReference type="EMBL" id="KRM61083.1"/>
    </source>
</evidence>
<dbReference type="Pfam" id="PF25990">
    <property type="entry name" value="Beta-barrel_YknX"/>
    <property type="match status" value="1"/>
</dbReference>
<evidence type="ECO:0000256" key="2">
    <source>
        <dbReference type="SAM" id="Coils"/>
    </source>
</evidence>
<proteinExistence type="inferred from homology"/>
<evidence type="ECO:0000259" key="3">
    <source>
        <dbReference type="Pfam" id="PF25989"/>
    </source>
</evidence>
<dbReference type="Gene3D" id="2.40.30.170">
    <property type="match status" value="1"/>
</dbReference>
<evidence type="ECO:0000259" key="4">
    <source>
        <dbReference type="Pfam" id="PF25990"/>
    </source>
</evidence>
<comment type="similarity">
    <text evidence="1">Belongs to the membrane fusion protein (MFP) (TC 8.A.1) family.</text>
</comment>
<dbReference type="Pfam" id="PF25989">
    <property type="entry name" value="YknX_C"/>
    <property type="match status" value="1"/>
</dbReference>
<feature type="domain" description="YknX-like beta-barrel" evidence="4">
    <location>
        <begin position="206"/>
        <end position="275"/>
    </location>
</feature>
<dbReference type="Gene3D" id="1.10.287.470">
    <property type="entry name" value="Helix hairpin bin"/>
    <property type="match status" value="1"/>
</dbReference>
<dbReference type="Gene3D" id="2.40.50.100">
    <property type="match status" value="1"/>
</dbReference>
<dbReference type="InterPro" id="IPR058636">
    <property type="entry name" value="Beta-barrel_YknX"/>
</dbReference>
<comment type="caution">
    <text evidence="5">The sequence shown here is derived from an EMBL/GenBank/DDBJ whole genome shotgun (WGS) entry which is preliminary data.</text>
</comment>
<dbReference type="Gene3D" id="2.40.420.20">
    <property type="match status" value="1"/>
</dbReference>
<gene>
    <name evidence="5" type="ORF">FC26_GL002301</name>
</gene>
<feature type="domain" description="YknX-like C-terminal permuted SH3-like" evidence="3">
    <location>
        <begin position="283"/>
        <end position="347"/>
    </location>
</feature>
<dbReference type="OrthoDB" id="2142598at2"/>
<protein>
    <recommendedName>
        <fullName evidence="7">RND family efflux transporter MFP subunit</fullName>
    </recommendedName>
</protein>
<dbReference type="GO" id="GO:1990281">
    <property type="term" value="C:efflux pump complex"/>
    <property type="evidence" value="ECO:0007669"/>
    <property type="project" value="TreeGrafter"/>
</dbReference>
<accession>A0A0R2AAH4</accession>
<name>A0A0R2AAH4_9LACO</name>
<dbReference type="GO" id="GO:0015562">
    <property type="term" value="F:efflux transmembrane transporter activity"/>
    <property type="evidence" value="ECO:0007669"/>
    <property type="project" value="TreeGrafter"/>
</dbReference>
<evidence type="ECO:0008006" key="7">
    <source>
        <dbReference type="Google" id="ProtNLM"/>
    </source>
</evidence>
<dbReference type="EMBL" id="AYYY01000043">
    <property type="protein sequence ID" value="KRM61083.1"/>
    <property type="molecule type" value="Genomic_DNA"/>
</dbReference>
<reference evidence="5 6" key="1">
    <citation type="journal article" date="2015" name="Genome Announc.">
        <title>Expanding the biotechnology potential of lactobacilli through comparative genomics of 213 strains and associated genera.</title>
        <authorList>
            <person name="Sun Z."/>
            <person name="Harris H.M."/>
            <person name="McCann A."/>
            <person name="Guo C."/>
            <person name="Argimon S."/>
            <person name="Zhang W."/>
            <person name="Yang X."/>
            <person name="Jeffery I.B."/>
            <person name="Cooney J.C."/>
            <person name="Kagawa T.F."/>
            <person name="Liu W."/>
            <person name="Song Y."/>
            <person name="Salvetti E."/>
            <person name="Wrobel A."/>
            <person name="Rasinkangas P."/>
            <person name="Parkhill J."/>
            <person name="Rea M.C."/>
            <person name="O'Sullivan O."/>
            <person name="Ritari J."/>
            <person name="Douillard F.P."/>
            <person name="Paul Ross R."/>
            <person name="Yang R."/>
            <person name="Briner A.E."/>
            <person name="Felis G.E."/>
            <person name="de Vos W.M."/>
            <person name="Barrangou R."/>
            <person name="Klaenhammer T.R."/>
            <person name="Caufield P.W."/>
            <person name="Cui Y."/>
            <person name="Zhang H."/>
            <person name="O'Toole P.W."/>
        </authorList>
    </citation>
    <scope>NUCLEOTIDE SEQUENCE [LARGE SCALE GENOMIC DNA]</scope>
    <source>
        <strain evidence="5 6">DSM 20634</strain>
    </source>
</reference>
<dbReference type="InterPro" id="IPR058637">
    <property type="entry name" value="YknX-like_C"/>
</dbReference>
<feature type="coiled-coil region" evidence="2">
    <location>
        <begin position="101"/>
        <end position="166"/>
    </location>
</feature>
<dbReference type="Proteomes" id="UP000051733">
    <property type="component" value="Unassembled WGS sequence"/>
</dbReference>
<dbReference type="PANTHER" id="PTHR30469">
    <property type="entry name" value="MULTIDRUG RESISTANCE PROTEIN MDTA"/>
    <property type="match status" value="1"/>
</dbReference>
<dbReference type="SUPFAM" id="SSF111369">
    <property type="entry name" value="HlyD-like secretion proteins"/>
    <property type="match status" value="1"/>
</dbReference>
<keyword evidence="2" id="KW-0175">Coiled coil</keyword>
<evidence type="ECO:0000313" key="6">
    <source>
        <dbReference type="Proteomes" id="UP000051733"/>
    </source>
</evidence>
<sequence>MKHFWRSKRVIIFVVLVVLIIGGGLIRAHSAKKQAALRDRYHIMTVTKTPDLVETGTVMPIRQETLKLPDGKVTVLVKNNMAVEKGETLVTTNDVAQINKLKALQNTLSSDQANLALKQRQLTTLKGQLAQLSSTADNYADLNDQVQSLQADINSAQATVNNDQLEVTTASSNNDSQVTAPFSGTVSVKNGASGQPVVKVSSNGHQIQGYVSEYDYHKIKQGESVALTALAGQQKFKGTISNVDQLPDTSSKTNTALYQFSVKCRKQLLDGQHVSVAVAQTYLRIPRSAVLHRNGRTVVMLVKNGRAHQTKVNLKVNGDFAVIKQGLHVGEKFISNPQKVKDGQQVNQ</sequence>
<dbReference type="NCBIfam" id="TIGR01730">
    <property type="entry name" value="RND_mfp"/>
    <property type="match status" value="1"/>
</dbReference>
<evidence type="ECO:0000256" key="1">
    <source>
        <dbReference type="ARBA" id="ARBA00009477"/>
    </source>
</evidence>
<dbReference type="InterPro" id="IPR006143">
    <property type="entry name" value="RND_pump_MFP"/>
</dbReference>
<dbReference type="RefSeq" id="WP_057779545.1">
    <property type="nucleotide sequence ID" value="NZ_AYYY01000043.1"/>
</dbReference>
<dbReference type="STRING" id="1423813.FC26_GL002301"/>
<dbReference type="PANTHER" id="PTHR30469:SF33">
    <property type="entry name" value="SLR1207 PROTEIN"/>
    <property type="match status" value="1"/>
</dbReference>
<keyword evidence="6" id="KW-1185">Reference proteome</keyword>